<dbReference type="InterPro" id="IPR050251">
    <property type="entry name" value="HpcH-HpaI_aldolase"/>
</dbReference>
<accession>A0A4V2UZ36</accession>
<evidence type="ECO:0000313" key="6">
    <source>
        <dbReference type="Proteomes" id="UP000295525"/>
    </source>
</evidence>
<keyword evidence="3" id="KW-0456">Lyase</keyword>
<evidence type="ECO:0000313" key="5">
    <source>
        <dbReference type="EMBL" id="TCT09728.1"/>
    </source>
</evidence>
<comment type="similarity">
    <text evidence="1">Belongs to the HpcH/HpaI aldolase family.</text>
</comment>
<dbReference type="InterPro" id="IPR005000">
    <property type="entry name" value="Aldolase/citrate-lyase_domain"/>
</dbReference>
<keyword evidence="6" id="KW-1185">Reference proteome</keyword>
<dbReference type="GO" id="GO:0005737">
    <property type="term" value="C:cytoplasm"/>
    <property type="evidence" value="ECO:0007669"/>
    <property type="project" value="TreeGrafter"/>
</dbReference>
<keyword evidence="2" id="KW-0479">Metal-binding</keyword>
<dbReference type="Proteomes" id="UP000295525">
    <property type="component" value="Unassembled WGS sequence"/>
</dbReference>
<dbReference type="OrthoDB" id="86160at2"/>
<protein>
    <submittedName>
        <fullName evidence="5">4-hydroxy-2-oxoheptanedioate aldolase</fullName>
    </submittedName>
</protein>
<dbReference type="EMBL" id="SMAJ01000003">
    <property type="protein sequence ID" value="TCT09728.1"/>
    <property type="molecule type" value="Genomic_DNA"/>
</dbReference>
<dbReference type="PANTHER" id="PTHR30502:SF0">
    <property type="entry name" value="PHOSPHOENOLPYRUVATE CARBOXYLASE FAMILY PROTEIN"/>
    <property type="match status" value="1"/>
</dbReference>
<dbReference type="AlphaFoldDB" id="A0A4V2UZ36"/>
<dbReference type="GO" id="GO:0016832">
    <property type="term" value="F:aldehyde-lyase activity"/>
    <property type="evidence" value="ECO:0007669"/>
    <property type="project" value="TreeGrafter"/>
</dbReference>
<dbReference type="GO" id="GO:0046872">
    <property type="term" value="F:metal ion binding"/>
    <property type="evidence" value="ECO:0007669"/>
    <property type="project" value="UniProtKB-KW"/>
</dbReference>
<dbReference type="Gene3D" id="3.20.20.60">
    <property type="entry name" value="Phosphoenolpyruvate-binding domains"/>
    <property type="match status" value="1"/>
</dbReference>
<feature type="domain" description="HpcH/HpaI aldolase/citrate lyase" evidence="4">
    <location>
        <begin position="20"/>
        <end position="237"/>
    </location>
</feature>
<dbReference type="InterPro" id="IPR040442">
    <property type="entry name" value="Pyrv_kinase-like_dom_sf"/>
</dbReference>
<evidence type="ECO:0000256" key="3">
    <source>
        <dbReference type="ARBA" id="ARBA00023239"/>
    </source>
</evidence>
<proteinExistence type="inferred from homology"/>
<dbReference type="RefSeq" id="WP_132580561.1">
    <property type="nucleotide sequence ID" value="NZ_SMAJ01000003.1"/>
</dbReference>
<dbReference type="Pfam" id="PF03328">
    <property type="entry name" value="HpcH_HpaI"/>
    <property type="match status" value="1"/>
</dbReference>
<name>A0A4V2UZ36_9BURK</name>
<gene>
    <name evidence="5" type="ORF">EDC26_103350</name>
</gene>
<comment type="caution">
    <text evidence="5">The sequence shown here is derived from an EMBL/GenBank/DDBJ whole genome shotgun (WGS) entry which is preliminary data.</text>
</comment>
<dbReference type="SUPFAM" id="SSF51621">
    <property type="entry name" value="Phosphoenolpyruvate/pyruvate domain"/>
    <property type="match status" value="1"/>
</dbReference>
<organism evidence="5 6">
    <name type="scientific">Paralcaligenes ureilyticus</name>
    <dbReference type="NCBI Taxonomy" id="627131"/>
    <lineage>
        <taxon>Bacteria</taxon>
        <taxon>Pseudomonadati</taxon>
        <taxon>Pseudomonadota</taxon>
        <taxon>Betaproteobacteria</taxon>
        <taxon>Burkholderiales</taxon>
        <taxon>Alcaligenaceae</taxon>
        <taxon>Paralcaligenes</taxon>
    </lineage>
</organism>
<evidence type="ECO:0000256" key="1">
    <source>
        <dbReference type="ARBA" id="ARBA00005568"/>
    </source>
</evidence>
<evidence type="ECO:0000256" key="2">
    <source>
        <dbReference type="ARBA" id="ARBA00022723"/>
    </source>
</evidence>
<dbReference type="PANTHER" id="PTHR30502">
    <property type="entry name" value="2-KETO-3-DEOXY-L-RHAMNONATE ALDOLASE"/>
    <property type="match status" value="1"/>
</dbReference>
<reference evidence="5 6" key="1">
    <citation type="submission" date="2019-03" db="EMBL/GenBank/DDBJ databases">
        <title>Genomic Encyclopedia of Type Strains, Phase IV (KMG-IV): sequencing the most valuable type-strain genomes for metagenomic binning, comparative biology and taxonomic classification.</title>
        <authorList>
            <person name="Goeker M."/>
        </authorList>
    </citation>
    <scope>NUCLEOTIDE SEQUENCE [LARGE SCALE GENOMIC DNA]</scope>
    <source>
        <strain evidence="5 6">DSM 24591</strain>
    </source>
</reference>
<dbReference type="InterPro" id="IPR015813">
    <property type="entry name" value="Pyrv/PenolPyrv_kinase-like_dom"/>
</dbReference>
<sequence>MRANKLRQVIKDRNHASNAWLSVPSSYSAELVAHCGFDAVTVDLQHGMIDFGQALTMLQAISSTQAVPLVRPESSDPVQIMRLLDAGAYGVICPQVDDAAIARAVVGACKYPPAGDRSFGPSRGLLYGGPDYFSHANNEVLVFVMIESKKAVRNLDSILAVPGIDGILIGPNDLSLTYGGTPGSEPEGEAADAIEFVRSQAAGRQLLTGIFCADGAMARRRIDQGFQLVTPGNDAAILKNGCLQQLSHLAGTAVSNQSGGY</sequence>
<evidence type="ECO:0000259" key="4">
    <source>
        <dbReference type="Pfam" id="PF03328"/>
    </source>
</evidence>